<sequence>MKLMLAVIFVLGAGIGDARAQVEMGELQEKPVVRVGIMSFPGFSELNEAGEAVGKTVVLTRMLLEQAGYRADIRIMPAARIWRGLESGGVHLWPGILNKPALKEHTLMTDRDLGQVGIDLYYRPGESEPELPGALAGKRVILITNYTYVTSLLDTLRDPELGLEQVTSISHIGAVQMLLKGRGDYLLDYQVQVDAATRQLGIAPLPSVQMAEQPMRFILSQESGFAPELKADLDRAYDELALQGVDLEVTRQ</sequence>
<dbReference type="RefSeq" id="WP_150278237.1">
    <property type="nucleotide sequence ID" value="NZ_BMFF01000003.1"/>
</dbReference>
<accession>A0ABQ1PQD3</accession>
<dbReference type="SUPFAM" id="SSF53850">
    <property type="entry name" value="Periplasmic binding protein-like II"/>
    <property type="match status" value="1"/>
</dbReference>
<evidence type="ECO:0000313" key="2">
    <source>
        <dbReference type="Proteomes" id="UP000638188"/>
    </source>
</evidence>
<dbReference type="Proteomes" id="UP000638188">
    <property type="component" value="Unassembled WGS sequence"/>
</dbReference>
<keyword evidence="2" id="KW-1185">Reference proteome</keyword>
<organism evidence="1 2">
    <name type="scientific">Halopseudomonas salina</name>
    <dbReference type="NCBI Taxonomy" id="1323744"/>
    <lineage>
        <taxon>Bacteria</taxon>
        <taxon>Pseudomonadati</taxon>
        <taxon>Pseudomonadota</taxon>
        <taxon>Gammaproteobacteria</taxon>
        <taxon>Pseudomonadales</taxon>
        <taxon>Pseudomonadaceae</taxon>
        <taxon>Halopseudomonas</taxon>
    </lineage>
</organism>
<proteinExistence type="predicted"/>
<gene>
    <name evidence="1" type="ORF">GCM10007418_20320</name>
</gene>
<evidence type="ECO:0008006" key="3">
    <source>
        <dbReference type="Google" id="ProtNLM"/>
    </source>
</evidence>
<dbReference type="EMBL" id="BMFF01000003">
    <property type="protein sequence ID" value="GGD00985.1"/>
    <property type="molecule type" value="Genomic_DNA"/>
</dbReference>
<name>A0ABQ1PQD3_9GAMM</name>
<comment type="caution">
    <text evidence="1">The sequence shown here is derived from an EMBL/GenBank/DDBJ whole genome shotgun (WGS) entry which is preliminary data.</text>
</comment>
<reference evidence="2" key="1">
    <citation type="journal article" date="2019" name="Int. J. Syst. Evol. Microbiol.">
        <title>The Global Catalogue of Microorganisms (GCM) 10K type strain sequencing project: providing services to taxonomists for standard genome sequencing and annotation.</title>
        <authorList>
            <consortium name="The Broad Institute Genomics Platform"/>
            <consortium name="The Broad Institute Genome Sequencing Center for Infectious Disease"/>
            <person name="Wu L."/>
            <person name="Ma J."/>
        </authorList>
    </citation>
    <scope>NUCLEOTIDE SEQUENCE [LARGE SCALE GENOMIC DNA]</scope>
    <source>
        <strain evidence="2">CGMCC 1.12482</strain>
    </source>
</reference>
<dbReference type="Gene3D" id="3.40.190.10">
    <property type="entry name" value="Periplasmic binding protein-like II"/>
    <property type="match status" value="2"/>
</dbReference>
<protein>
    <recommendedName>
        <fullName evidence="3">Polar amino acid transport system substrate-binding protein</fullName>
    </recommendedName>
</protein>
<evidence type="ECO:0000313" key="1">
    <source>
        <dbReference type="EMBL" id="GGD00985.1"/>
    </source>
</evidence>